<dbReference type="OrthoDB" id="595236at2"/>
<evidence type="ECO:0008006" key="3">
    <source>
        <dbReference type="Google" id="ProtNLM"/>
    </source>
</evidence>
<reference evidence="1 2" key="1">
    <citation type="submission" date="2017-05" db="EMBL/GenBank/DDBJ databases">
        <title>Complete and WGS of Bordetella genogroups.</title>
        <authorList>
            <person name="Spilker T."/>
            <person name="LiPuma J."/>
        </authorList>
    </citation>
    <scope>NUCLEOTIDE SEQUENCE [LARGE SCALE GENOMIC DNA]</scope>
    <source>
        <strain evidence="1 2">AU10456</strain>
    </source>
</reference>
<dbReference type="InterPro" id="IPR019647">
    <property type="entry name" value="PhoP_reg_network_YrbL"/>
</dbReference>
<protein>
    <recommendedName>
        <fullName evidence="3">PhoP regulatory network protein YrbL</fullName>
    </recommendedName>
</protein>
<comment type="caution">
    <text evidence="1">The sequence shown here is derived from an EMBL/GenBank/DDBJ whole genome shotgun (WGS) entry which is preliminary data.</text>
</comment>
<evidence type="ECO:0000313" key="2">
    <source>
        <dbReference type="Proteomes" id="UP000216913"/>
    </source>
</evidence>
<organism evidence="1 2">
    <name type="scientific">Bordetella genomosp. 5</name>
    <dbReference type="NCBI Taxonomy" id="1395608"/>
    <lineage>
        <taxon>Bacteria</taxon>
        <taxon>Pseudomonadati</taxon>
        <taxon>Pseudomonadota</taxon>
        <taxon>Betaproteobacteria</taxon>
        <taxon>Burkholderiales</taxon>
        <taxon>Alcaligenaceae</taxon>
        <taxon>Bordetella</taxon>
    </lineage>
</organism>
<sequence length="260" mass="28347">MPSSAPPLATPIVQSPLTPPPADLLAQAFAISTVPNAFGVLDLSTTPLVASGSERDVYEHPHDRNLLIKIVNGSRAREPGRRVRWHKKFHREQAHRVFLTELIEYVSTTVQHGGLEGNVLLARIAGLVNTTHGLGLAVEKIVDDQGAMAPTLHQVVKDQGFAPALRAEVRAFFEALIDAHVVFNDVGARNIVVGRNAEGKSGLYLVDGYGPKQALPLYAWSKSMNRRRIMRKYLELEAKLERLGEQALGLNGAPGMLAPH</sequence>
<keyword evidence="2" id="KW-1185">Reference proteome</keyword>
<dbReference type="RefSeq" id="WP_094804163.1">
    <property type="nucleotide sequence ID" value="NZ_NEVN01000011.1"/>
</dbReference>
<gene>
    <name evidence="1" type="ORF">CAL25_22700</name>
</gene>
<evidence type="ECO:0000313" key="1">
    <source>
        <dbReference type="EMBL" id="OZI44153.1"/>
    </source>
</evidence>
<dbReference type="AlphaFoldDB" id="A0A261T6A2"/>
<dbReference type="Proteomes" id="UP000216913">
    <property type="component" value="Unassembled WGS sequence"/>
</dbReference>
<dbReference type="EMBL" id="NEVP01000015">
    <property type="protein sequence ID" value="OZI44153.1"/>
    <property type="molecule type" value="Genomic_DNA"/>
</dbReference>
<accession>A0A261T6A2</accession>
<proteinExistence type="predicted"/>
<name>A0A261T6A2_9BORD</name>
<dbReference type="Pfam" id="PF10707">
    <property type="entry name" value="YrbL-PhoP_reg"/>
    <property type="match status" value="1"/>
</dbReference>